<dbReference type="Pfam" id="PF08659">
    <property type="entry name" value="KR"/>
    <property type="match status" value="1"/>
</dbReference>
<dbReference type="InterPro" id="IPR016039">
    <property type="entry name" value="Thiolase-like"/>
</dbReference>
<evidence type="ECO:0000313" key="14">
    <source>
        <dbReference type="EMBL" id="QBG49766.1"/>
    </source>
</evidence>
<dbReference type="InterPro" id="IPR014030">
    <property type="entry name" value="Ketoacyl_synth_N"/>
</dbReference>
<accession>A0A411PXD7</accession>
<dbReference type="EMBL" id="MH460451">
    <property type="protein sequence ID" value="QBG49766.1"/>
    <property type="molecule type" value="Genomic_DNA"/>
</dbReference>
<protein>
    <submittedName>
        <fullName evidence="14">PKS-II</fullName>
    </submittedName>
</protein>
<evidence type="ECO:0000256" key="3">
    <source>
        <dbReference type="ARBA" id="ARBA00022450"/>
    </source>
</evidence>
<dbReference type="Pfam" id="PF00109">
    <property type="entry name" value="ketoacyl-synt"/>
    <property type="match status" value="1"/>
</dbReference>
<evidence type="ECO:0000259" key="12">
    <source>
        <dbReference type="PROSITE" id="PS52004"/>
    </source>
</evidence>
<feature type="domain" description="Ketosynthase family 3 (KS3)" evidence="12">
    <location>
        <begin position="34"/>
        <end position="460"/>
    </location>
</feature>
<evidence type="ECO:0000259" key="11">
    <source>
        <dbReference type="PROSITE" id="PS50075"/>
    </source>
</evidence>
<dbReference type="SUPFAM" id="SSF52151">
    <property type="entry name" value="FabD/lysophospholipase-like"/>
    <property type="match status" value="1"/>
</dbReference>
<dbReference type="SMART" id="SM00825">
    <property type="entry name" value="PKS_KS"/>
    <property type="match status" value="1"/>
</dbReference>
<dbReference type="Gene3D" id="3.40.47.10">
    <property type="match status" value="1"/>
</dbReference>
<dbReference type="SMART" id="SM01294">
    <property type="entry name" value="PKS_PP_betabranch"/>
    <property type="match status" value="1"/>
</dbReference>
<dbReference type="InterPro" id="IPR001227">
    <property type="entry name" value="Ac_transferase_dom_sf"/>
</dbReference>
<feature type="region of interest" description="C-terminal hotdog fold" evidence="9">
    <location>
        <begin position="1132"/>
        <end position="1271"/>
    </location>
</feature>
<dbReference type="InterPro" id="IPR014043">
    <property type="entry name" value="Acyl_transferase_dom"/>
</dbReference>
<dbReference type="InterPro" id="IPR020841">
    <property type="entry name" value="PKS_Beta-ketoAc_synthase_dom"/>
</dbReference>
<evidence type="ECO:0000259" key="13">
    <source>
        <dbReference type="PROSITE" id="PS52019"/>
    </source>
</evidence>
<dbReference type="SMART" id="SM00822">
    <property type="entry name" value="PKS_KR"/>
    <property type="match status" value="1"/>
</dbReference>
<dbReference type="Pfam" id="PF21089">
    <property type="entry name" value="PKS_DH_N"/>
    <property type="match status" value="1"/>
</dbReference>
<keyword evidence="6" id="KW-0045">Antibiotic biosynthesis</keyword>
<dbReference type="SUPFAM" id="SSF55048">
    <property type="entry name" value="Probable ACP-binding domain of malonyl-CoA ACP transacylase"/>
    <property type="match status" value="1"/>
</dbReference>
<dbReference type="Gene3D" id="3.10.129.110">
    <property type="entry name" value="Polyketide synthase dehydratase"/>
    <property type="match status" value="1"/>
</dbReference>
<dbReference type="InterPro" id="IPR020807">
    <property type="entry name" value="PKS_DH"/>
</dbReference>
<comment type="cofactor">
    <cofactor evidence="1">
        <name>pantetheine 4'-phosphate</name>
        <dbReference type="ChEBI" id="CHEBI:47942"/>
    </cofactor>
</comment>
<dbReference type="GO" id="GO:0031177">
    <property type="term" value="F:phosphopantetheine binding"/>
    <property type="evidence" value="ECO:0007669"/>
    <property type="project" value="InterPro"/>
</dbReference>
<dbReference type="Pfam" id="PF22953">
    <property type="entry name" value="SpnB_Rossmann"/>
    <property type="match status" value="1"/>
</dbReference>
<dbReference type="Pfam" id="PF16197">
    <property type="entry name" value="KAsynt_C_assoc"/>
    <property type="match status" value="1"/>
</dbReference>
<dbReference type="InterPro" id="IPR036291">
    <property type="entry name" value="NAD(P)-bd_dom_sf"/>
</dbReference>
<dbReference type="InterPro" id="IPR049900">
    <property type="entry name" value="PKS_mFAS_DH"/>
</dbReference>
<dbReference type="InterPro" id="IPR057326">
    <property type="entry name" value="KR_dom"/>
</dbReference>
<dbReference type="InterPro" id="IPR036736">
    <property type="entry name" value="ACP-like_sf"/>
</dbReference>
<dbReference type="Pfam" id="PF02801">
    <property type="entry name" value="Ketoacyl-synt_C"/>
    <property type="match status" value="1"/>
</dbReference>
<dbReference type="InterPro" id="IPR009081">
    <property type="entry name" value="PP-bd_ACP"/>
</dbReference>
<feature type="region of interest" description="Disordered" evidence="10">
    <location>
        <begin position="1087"/>
        <end position="1115"/>
    </location>
</feature>
<feature type="active site" description="Proton donor; for dehydratase activity" evidence="9">
    <location>
        <position position="1193"/>
    </location>
</feature>
<dbReference type="SMART" id="SM00826">
    <property type="entry name" value="PKS_DH"/>
    <property type="match status" value="1"/>
</dbReference>
<dbReference type="GO" id="GO:0006633">
    <property type="term" value="P:fatty acid biosynthetic process"/>
    <property type="evidence" value="ECO:0007669"/>
    <property type="project" value="InterPro"/>
</dbReference>
<keyword evidence="7" id="KW-0511">Multifunctional enzyme</keyword>
<evidence type="ECO:0000256" key="5">
    <source>
        <dbReference type="ARBA" id="ARBA00022679"/>
    </source>
</evidence>
<dbReference type="InterPro" id="IPR050091">
    <property type="entry name" value="PKS_NRPS_Biosynth_Enz"/>
</dbReference>
<dbReference type="PROSITE" id="PS00606">
    <property type="entry name" value="KS3_1"/>
    <property type="match status" value="1"/>
</dbReference>
<evidence type="ECO:0000256" key="1">
    <source>
        <dbReference type="ARBA" id="ARBA00001957"/>
    </source>
</evidence>
<proteinExistence type="predicted"/>
<evidence type="ECO:0000256" key="8">
    <source>
        <dbReference type="ARBA" id="ARBA00023315"/>
    </source>
</evidence>
<dbReference type="GO" id="GO:0033068">
    <property type="term" value="P:macrolide biosynthetic process"/>
    <property type="evidence" value="ECO:0007669"/>
    <property type="project" value="UniProtKB-ARBA"/>
</dbReference>
<dbReference type="PROSITE" id="PS52004">
    <property type="entry name" value="KS3_2"/>
    <property type="match status" value="1"/>
</dbReference>
<dbReference type="InterPro" id="IPR032821">
    <property type="entry name" value="PKS_assoc"/>
</dbReference>
<feature type="region of interest" description="Disordered" evidence="10">
    <location>
        <begin position="1961"/>
        <end position="1984"/>
    </location>
</feature>
<dbReference type="Gene3D" id="1.10.1200.10">
    <property type="entry name" value="ACP-like"/>
    <property type="match status" value="1"/>
</dbReference>
<dbReference type="Pfam" id="PF14765">
    <property type="entry name" value="PS-DH"/>
    <property type="match status" value="1"/>
</dbReference>
<feature type="domain" description="PKS/mFAS DH" evidence="13">
    <location>
        <begin position="946"/>
        <end position="1271"/>
    </location>
</feature>
<dbReference type="PROSITE" id="PS52019">
    <property type="entry name" value="PKS_MFAS_DH"/>
    <property type="match status" value="1"/>
</dbReference>
<organism evidence="14">
    <name type="scientific">Streptomyces spiramyceticus</name>
    <dbReference type="NCBI Taxonomy" id="299717"/>
    <lineage>
        <taxon>Bacteria</taxon>
        <taxon>Bacillati</taxon>
        <taxon>Actinomycetota</taxon>
        <taxon>Actinomycetes</taxon>
        <taxon>Kitasatosporales</taxon>
        <taxon>Streptomycetaceae</taxon>
        <taxon>Streptomyces</taxon>
    </lineage>
</organism>
<dbReference type="InterPro" id="IPR016036">
    <property type="entry name" value="Malonyl_transacylase_ACP-bd"/>
</dbReference>
<dbReference type="InterPro" id="IPR055123">
    <property type="entry name" value="SpnB-like_Rossmann"/>
</dbReference>
<dbReference type="InterPro" id="IPR049551">
    <property type="entry name" value="PKS_DH_C"/>
</dbReference>
<dbReference type="PROSITE" id="PS50075">
    <property type="entry name" value="CARRIER"/>
    <property type="match status" value="1"/>
</dbReference>
<keyword evidence="3" id="KW-0596">Phosphopantetheine</keyword>
<dbReference type="SMART" id="SM00823">
    <property type="entry name" value="PKS_PP"/>
    <property type="match status" value="1"/>
</dbReference>
<evidence type="ECO:0000256" key="9">
    <source>
        <dbReference type="PROSITE-ProRule" id="PRU01363"/>
    </source>
</evidence>
<dbReference type="GO" id="GO:0004315">
    <property type="term" value="F:3-oxoacyl-[acyl-carrier-protein] synthase activity"/>
    <property type="evidence" value="ECO:0007669"/>
    <property type="project" value="InterPro"/>
</dbReference>
<evidence type="ECO:0000256" key="2">
    <source>
        <dbReference type="ARBA" id="ARBA00004792"/>
    </source>
</evidence>
<dbReference type="InterPro" id="IPR016035">
    <property type="entry name" value="Acyl_Trfase/lysoPLipase"/>
</dbReference>
<dbReference type="FunFam" id="3.40.47.10:FF:000019">
    <property type="entry name" value="Polyketide synthase type I"/>
    <property type="match status" value="1"/>
</dbReference>
<feature type="region of interest" description="Disordered" evidence="10">
    <location>
        <begin position="1035"/>
        <end position="1070"/>
    </location>
</feature>
<feature type="domain" description="Carrier" evidence="11">
    <location>
        <begin position="1829"/>
        <end position="1904"/>
    </location>
</feature>
<keyword evidence="8" id="KW-0012">Acyltransferase</keyword>
<dbReference type="InterPro" id="IPR020806">
    <property type="entry name" value="PKS_PP-bd"/>
</dbReference>
<dbReference type="PANTHER" id="PTHR43775">
    <property type="entry name" value="FATTY ACID SYNTHASE"/>
    <property type="match status" value="1"/>
</dbReference>
<dbReference type="CDD" id="cd08956">
    <property type="entry name" value="KR_3_FAS_SDR_x"/>
    <property type="match status" value="1"/>
</dbReference>
<evidence type="ECO:0000256" key="10">
    <source>
        <dbReference type="SAM" id="MobiDB-lite"/>
    </source>
</evidence>
<dbReference type="Pfam" id="PF00550">
    <property type="entry name" value="PP-binding"/>
    <property type="match status" value="1"/>
</dbReference>
<dbReference type="PANTHER" id="PTHR43775:SF51">
    <property type="entry name" value="INACTIVE PHENOLPHTHIOCEROL SYNTHESIS POLYKETIDE SYNTHASE TYPE I PKS1-RELATED"/>
    <property type="match status" value="1"/>
</dbReference>
<feature type="region of interest" description="N-terminal hotdog fold" evidence="9">
    <location>
        <begin position="946"/>
        <end position="1088"/>
    </location>
</feature>
<dbReference type="SUPFAM" id="SSF53901">
    <property type="entry name" value="Thiolase-like"/>
    <property type="match status" value="1"/>
</dbReference>
<sequence length="2004" mass="206875">MTAENDKIRSYLKRATAELHKTKSRLAEVESASREPIAIVGMACRYPGGVASPEDLWDLAAAGADAISPFPVDRGWDVEGLYDPDPEAVGRSYVREGGFLHGAAEFDAEFFGISPREAAAMDPQQRLLLETSWEALERAGIVPDSLRGTRTGVFTGVMYDDYGSQFDSAPPEYEGYLVNGSAGSIASGRVAYVLGLEGPALTVDTACSSSLVALHLAVQSLRRGECDMALAGGVTVMATPTVFVEFSRQRGLASDGRCKAFAEGADGTVWAEGVGVLLVERLSDARRYGHRVLAVVRGSAVNQDGASNGLTAPSGAAQRRVIREALADAGLAPGDVDAVEAHGTGTALGDPIEAGALLATYGRERVGDPLWLGSLKSNIGHAQAAAGVGGVIKMVEAMRHSSLPRTLHVDAPSSRVEWGSGAVELLTEARSWPRRAGRVRRAAVSAFGVSGTNAHVVIEEPSVEESAEAEAVVTAAAESSSVLAWPVSARSEEALRGQAVRLREHVERVGADPVDVAHSLVVSRASFGERAVVVGRERGELLAGLDAVAAGVVAAGGAASGVVRGSAVRGRRVGVLFTGQGAQWVGMGRELYGAGGVFAGVLDEVLGVVGEVGGRSLREVMFAEAGSVDAGLLGCTEFAQPALFALEVALFRALEARGVGVSVVLGHSVGEVAAAYVAGVFSLADAVRLVVARGRLMGALPVGGAMVSVGASEAELAGLVAGLGGRVSVAAVNGPASVVLSGEAGVLDGVVAGLVGRGVECRWLEVSHAFHSVLMDPMLEEFRRVAASVEFHRPRSGVAVVSSVTGAVAGLDELGDPEYWVRHVREAVRFADGVGAARDVGVDTFVEVGPHAVLTVMAGQCLDGDEGDLAFVPVLRRDRPELETFTTALATLYARGLPVPPAPSEPAGRRVDLPTYAFHRDRYWLAALPRLTTGGVSAAGLHGVEHPLLAAAVELPGAETEVWTGRISAADLPWLADHLVWDRGVVPGSALLEMLLQVGSRIGLPRVAELAFETALTWAADNPVQIRVVVAAPASGPGGAREVSLHSRPEPVADPSHSTRSPHLAAQDRDNGWTRHASGLLAPAADHADHTHEAGHPHGAPHPHESGHPHGADRTGADAFAELTGAWPPAGAEPLDIAGQYPLFAAAGVRYEGAFRGLRAAWRRGDEIFAEVRLPDAHAADAARYGVHPALLDAALHPIALLDPLGDGGHGLLPFSWTDVRRHDAAGHALRVRVAAVDGGAVSIAAVDREGSPVLSARSLALRRIPADRLPAAPAAPLYRVDWVPLPGRVSVAAVTRWAVVGPEAEATAAGLRAVGIDARTHVLPFDEPLPPQVGADAEVILLDLTTATATATATASRTAPHGRLLGLLDELRATVRRTLEAVQARLADTDTDTDTNADAGADSGVRTDARTATRPGGRPRLVVLTRGAAGPEGGAADPAGAAVWGLVRVAQAEQPGRFTLVDVDGAQASLRALPGLLATDTAQLAVRDGRAAVPRLVRVADVADVADLDTGSDTAADETGAGEPAETLDPNGTVLITGGTGALAAETARHLVERHKARHLLLVSRRGPDAPGAAELAAELTNLGAEVTVRACDVADRDALRRLLGELPAEHPLTCVVHTAGVLDDGVLSVQTAERIDAVLRPKADAAVHLDELTRELGPVPLVLYSSVSAALGSAGQAGYAAANAFLDALAARRRAAGHPALSLGWGWWSGLGLATGLERADAARIRRSGVAPLDPRAALELFDRALVRPEPALLPVRLDLRAAARATVLPEVLRDLVGVPADGGSAPGAVAGAGGEAGTGHRPPAPADAAAALATRLAGRSAPERTALLLDLVRTEVAAVLGHGDTAAVGAARSFKDAGFDSLTAVDLRNRLNARTGLRLPATLVFDHPTPLSLAELLLGELTAAGRAEPAGPVPDEPAGAEDLSSAFDRLERSLAATDDGDARVRAAQRLRGLLAALTVGSGEQSGPGAGESPHGPGDVVIDRLRSASDDDLFDLLDSDFQ</sequence>
<dbReference type="FunFam" id="1.10.1200.10:FF:000007">
    <property type="entry name" value="Probable polyketide synthase pks17"/>
    <property type="match status" value="1"/>
</dbReference>
<name>A0A411PXD7_9ACTN</name>
<dbReference type="PROSITE" id="PS00012">
    <property type="entry name" value="PHOSPHOPANTETHEINE"/>
    <property type="match status" value="1"/>
</dbReference>
<keyword evidence="5" id="KW-0808">Transferase</keyword>
<dbReference type="InterPro" id="IPR049552">
    <property type="entry name" value="PKS_DH_N"/>
</dbReference>
<dbReference type="InterPro" id="IPR014031">
    <property type="entry name" value="Ketoacyl_synth_C"/>
</dbReference>
<evidence type="ECO:0000256" key="6">
    <source>
        <dbReference type="ARBA" id="ARBA00023194"/>
    </source>
</evidence>
<evidence type="ECO:0000256" key="7">
    <source>
        <dbReference type="ARBA" id="ARBA00023268"/>
    </source>
</evidence>
<dbReference type="InterPro" id="IPR018201">
    <property type="entry name" value="Ketoacyl_synth_AS"/>
</dbReference>
<comment type="pathway">
    <text evidence="2">Antibiotic biosynthesis.</text>
</comment>
<keyword evidence="4" id="KW-0597">Phosphoprotein</keyword>
<feature type="active site" description="Proton acceptor; for dehydratase activity" evidence="9">
    <location>
        <position position="978"/>
    </location>
</feature>
<dbReference type="Pfam" id="PF00698">
    <property type="entry name" value="Acyl_transf_1"/>
    <property type="match status" value="1"/>
</dbReference>
<dbReference type="Gene3D" id="3.40.50.720">
    <property type="entry name" value="NAD(P)-binding Rossmann-like Domain"/>
    <property type="match status" value="1"/>
</dbReference>
<gene>
    <name evidence="14" type="primary">bsm13</name>
</gene>
<dbReference type="InterPro" id="IPR015083">
    <property type="entry name" value="NorB/c/GfsB-D-like_docking"/>
</dbReference>
<dbReference type="GO" id="GO:0004312">
    <property type="term" value="F:fatty acid synthase activity"/>
    <property type="evidence" value="ECO:0007669"/>
    <property type="project" value="TreeGrafter"/>
</dbReference>
<dbReference type="Gene3D" id="3.40.366.10">
    <property type="entry name" value="Malonyl-Coenzyme A Acyl Carrier Protein, domain 2"/>
    <property type="match status" value="1"/>
</dbReference>
<dbReference type="SMART" id="SM00827">
    <property type="entry name" value="PKS_AT"/>
    <property type="match status" value="1"/>
</dbReference>
<dbReference type="InterPro" id="IPR013968">
    <property type="entry name" value="PKS_KR"/>
</dbReference>
<dbReference type="InterPro" id="IPR006162">
    <property type="entry name" value="Ppantetheine_attach_site"/>
</dbReference>
<dbReference type="SUPFAM" id="SSF51735">
    <property type="entry name" value="NAD(P)-binding Rossmann-fold domains"/>
    <property type="match status" value="2"/>
</dbReference>
<feature type="region of interest" description="Disordered" evidence="10">
    <location>
        <begin position="1391"/>
        <end position="1418"/>
    </location>
</feature>
<evidence type="ECO:0000256" key="4">
    <source>
        <dbReference type="ARBA" id="ARBA00022553"/>
    </source>
</evidence>
<dbReference type="Pfam" id="PF08990">
    <property type="entry name" value="Docking"/>
    <property type="match status" value="1"/>
</dbReference>
<dbReference type="SUPFAM" id="SSF47336">
    <property type="entry name" value="ACP-like"/>
    <property type="match status" value="1"/>
</dbReference>
<dbReference type="Gene3D" id="3.30.70.3290">
    <property type="match status" value="1"/>
</dbReference>
<dbReference type="InterPro" id="IPR042104">
    <property type="entry name" value="PKS_dehydratase_sf"/>
</dbReference>
<dbReference type="FunFam" id="3.40.366.10:FF:000002">
    <property type="entry name" value="Probable polyketide synthase 2"/>
    <property type="match status" value="1"/>
</dbReference>
<dbReference type="CDD" id="cd00833">
    <property type="entry name" value="PKS"/>
    <property type="match status" value="1"/>
</dbReference>
<reference evidence="14" key="1">
    <citation type="journal article" date="2019" name="Microb. Cell Fact.">
        <title>Engineering of leucine-responsive regulatory protein improves spiramycin and bitespiramycin biosynthesis.</title>
        <authorList>
            <person name="Lu Z."/>
            <person name="Zhang X."/>
            <person name="Dai J."/>
            <person name="Wang Y."/>
            <person name="He W."/>
        </authorList>
    </citation>
    <scope>NUCLEOTIDE SEQUENCE</scope>
    <source>
        <strain evidence="14">WSJ</strain>
    </source>
</reference>